<dbReference type="Gene3D" id="3.60.21.10">
    <property type="match status" value="1"/>
</dbReference>
<dbReference type="InterPro" id="IPR029052">
    <property type="entry name" value="Metallo-depent_PP-like"/>
</dbReference>
<dbReference type="PANTHER" id="PTHR33393:SF12">
    <property type="entry name" value="CAPSULE BIOSYNTHESIS PROTEIN CAPA"/>
    <property type="match status" value="1"/>
</dbReference>
<dbReference type="InterPro" id="IPR019079">
    <property type="entry name" value="Capsule_synth_CapA"/>
</dbReference>
<dbReference type="RefSeq" id="WP_209511290.1">
    <property type="nucleotide sequence ID" value="NZ_JAGGKS010000003.1"/>
</dbReference>
<comment type="similarity">
    <text evidence="1">Belongs to the CapA family.</text>
</comment>
<evidence type="ECO:0000256" key="2">
    <source>
        <dbReference type="SAM" id="MobiDB-lite"/>
    </source>
</evidence>
<dbReference type="Pfam" id="PF09587">
    <property type="entry name" value="PGA_cap"/>
    <property type="match status" value="1"/>
</dbReference>
<reference evidence="4 5" key="1">
    <citation type="submission" date="2021-03" db="EMBL/GenBank/DDBJ databases">
        <title>Genomic Encyclopedia of Type Strains, Phase IV (KMG-IV): sequencing the most valuable type-strain genomes for metagenomic binning, comparative biology and taxonomic classification.</title>
        <authorList>
            <person name="Goeker M."/>
        </authorList>
    </citation>
    <scope>NUCLEOTIDE SEQUENCE [LARGE SCALE GENOMIC DNA]</scope>
    <source>
        <strain evidence="4 5">DSM 24004</strain>
    </source>
</reference>
<feature type="compositionally biased region" description="Low complexity" evidence="2">
    <location>
        <begin position="47"/>
        <end position="56"/>
    </location>
</feature>
<keyword evidence="5" id="KW-1185">Reference proteome</keyword>
<dbReference type="SUPFAM" id="SSF56300">
    <property type="entry name" value="Metallo-dependent phosphatases"/>
    <property type="match status" value="1"/>
</dbReference>
<protein>
    <submittedName>
        <fullName evidence="4">Poly-gamma-glutamate synthesis protein (Capsule biosynthesis protein)</fullName>
    </submittedName>
</protein>
<sequence length="432" mass="48831">MRKRNRRRRRKRNLRILMMTFILIVGIVAAAMVANGIDGERQKLNENDISNNNNNDINDKHENNNENNIVQPEPEPEPNPDITISIKATGDIMFHPSQLDGAYDPATGTYDFTNSFREVKSILQDADLAIANFEGTTAGNKVYAYQGYPLFNAPDEVLDAIKGAGFDVLSTVNNHCLDTRKAGIIRTIEQIQIRGMDTVGTYIEKPESRVLVKDIKGIKVAFMAYTEMVNGLESLLTGEELDSMVNITDETKMKEDIKYAKEQKVDVIIAFMHWGNEYSRVESQNQNNVADMLFSEGVDIILGSHPHVIQPSKILDYNGKKKFITFSMGNFISNQRIETLGPYGIGESVAKYTEDGVIVNIEIEKKGETGEVSINKIDYTPLWVYKGIDEKGRTEHVIYPAMNYIESDELNDNSKARMRRSYDDTMIQMDVE</sequence>
<dbReference type="Proteomes" id="UP001519342">
    <property type="component" value="Unassembled WGS sequence"/>
</dbReference>
<evidence type="ECO:0000256" key="1">
    <source>
        <dbReference type="ARBA" id="ARBA00005662"/>
    </source>
</evidence>
<proteinExistence type="inferred from homology"/>
<organism evidence="4 5">
    <name type="scientific">Sedimentibacter acidaminivorans</name>
    <dbReference type="NCBI Taxonomy" id="913099"/>
    <lineage>
        <taxon>Bacteria</taxon>
        <taxon>Bacillati</taxon>
        <taxon>Bacillota</taxon>
        <taxon>Tissierellia</taxon>
        <taxon>Sedimentibacter</taxon>
    </lineage>
</organism>
<name>A0ABS4GD04_9FIRM</name>
<accession>A0ABS4GD04</accession>
<evidence type="ECO:0000259" key="3">
    <source>
        <dbReference type="SMART" id="SM00854"/>
    </source>
</evidence>
<dbReference type="EMBL" id="JAGGKS010000003">
    <property type="protein sequence ID" value="MBP1925564.1"/>
    <property type="molecule type" value="Genomic_DNA"/>
</dbReference>
<dbReference type="PANTHER" id="PTHR33393">
    <property type="entry name" value="POLYGLUTAMINE SYNTHESIS ACCESSORY PROTEIN RV0574C-RELATED"/>
    <property type="match status" value="1"/>
</dbReference>
<dbReference type="SMART" id="SM00854">
    <property type="entry name" value="PGA_cap"/>
    <property type="match status" value="1"/>
</dbReference>
<evidence type="ECO:0000313" key="4">
    <source>
        <dbReference type="EMBL" id="MBP1925564.1"/>
    </source>
</evidence>
<dbReference type="CDD" id="cd07381">
    <property type="entry name" value="MPP_CapA"/>
    <property type="match status" value="1"/>
</dbReference>
<feature type="region of interest" description="Disordered" evidence="2">
    <location>
        <begin position="44"/>
        <end position="79"/>
    </location>
</feature>
<dbReference type="InterPro" id="IPR052169">
    <property type="entry name" value="CW_Biosynth-Accessory"/>
</dbReference>
<comment type="caution">
    <text evidence="4">The sequence shown here is derived from an EMBL/GenBank/DDBJ whole genome shotgun (WGS) entry which is preliminary data.</text>
</comment>
<feature type="domain" description="Capsule synthesis protein CapA" evidence="3">
    <location>
        <begin position="85"/>
        <end position="335"/>
    </location>
</feature>
<evidence type="ECO:0000313" key="5">
    <source>
        <dbReference type="Proteomes" id="UP001519342"/>
    </source>
</evidence>
<gene>
    <name evidence="4" type="ORF">J2Z76_001423</name>
</gene>